<evidence type="ECO:0000256" key="1">
    <source>
        <dbReference type="SAM" id="Coils"/>
    </source>
</evidence>
<proteinExistence type="predicted"/>
<sequence length="243" mass="27036">MIGLYHSHGERRESSHRLVCSTHTGRGGNQITDSTAPLRRGEGEVKSQIGLHYTGRRVGEFKPKIGLHHSHTGRWGCLVRDWTQPPGANYRSHPVSQSCQVHNIRSHHALGSMTDEKASISIRFARTRAALDAEKAALEQAEQKGRELLSQIEKKIAHYQHEISELQAAATRLQALAQERDSLAFLQGYLEETCRTGRVTAAPPSAPSQEDIASLKVLQTTAVKLLREFFSVQHGCWGTLHNK</sequence>
<dbReference type="Pfam" id="PF25600">
    <property type="entry name" value="TRIM_CC"/>
    <property type="match status" value="1"/>
</dbReference>
<evidence type="ECO:0000313" key="4">
    <source>
        <dbReference type="Proteomes" id="UP001318040"/>
    </source>
</evidence>
<keyword evidence="4" id="KW-1185">Reference proteome</keyword>
<dbReference type="KEGG" id="pmrn:116957320"/>
<feature type="region of interest" description="Disordered" evidence="2">
    <location>
        <begin position="21"/>
        <end position="41"/>
    </location>
</feature>
<protein>
    <submittedName>
        <fullName evidence="5">Uncharacterized protein LOC116957320</fullName>
    </submittedName>
</protein>
<evidence type="ECO:0000313" key="5">
    <source>
        <dbReference type="RefSeq" id="XP_032835290.1"/>
    </source>
</evidence>
<gene>
    <name evidence="5" type="primary">LOC116957320</name>
</gene>
<dbReference type="RefSeq" id="XP_032835290.1">
    <property type="nucleotide sequence ID" value="XM_032979399.1"/>
</dbReference>
<name>A0AAJ7UHE3_PETMA</name>
<dbReference type="AlphaFoldDB" id="A0AAJ7UHE3"/>
<evidence type="ECO:0000256" key="2">
    <source>
        <dbReference type="SAM" id="MobiDB-lite"/>
    </source>
</evidence>
<dbReference type="InterPro" id="IPR058030">
    <property type="entry name" value="TRIM8/14/16/25/29/45/65_CC"/>
</dbReference>
<feature type="coiled-coil region" evidence="1">
    <location>
        <begin position="124"/>
        <end position="176"/>
    </location>
</feature>
<feature type="compositionally biased region" description="Polar residues" evidence="2">
    <location>
        <begin position="21"/>
        <end position="35"/>
    </location>
</feature>
<keyword evidence="1" id="KW-0175">Coiled coil</keyword>
<evidence type="ECO:0000259" key="3">
    <source>
        <dbReference type="Pfam" id="PF25600"/>
    </source>
</evidence>
<organism evidence="4 5">
    <name type="scientific">Petromyzon marinus</name>
    <name type="common">Sea lamprey</name>
    <dbReference type="NCBI Taxonomy" id="7757"/>
    <lineage>
        <taxon>Eukaryota</taxon>
        <taxon>Metazoa</taxon>
        <taxon>Chordata</taxon>
        <taxon>Craniata</taxon>
        <taxon>Vertebrata</taxon>
        <taxon>Cyclostomata</taxon>
        <taxon>Hyperoartia</taxon>
        <taxon>Petromyzontiformes</taxon>
        <taxon>Petromyzontidae</taxon>
        <taxon>Petromyzon</taxon>
    </lineage>
</organism>
<feature type="domain" description="TRIM8/14/16/25/29/45/65 coiled-coil region" evidence="3">
    <location>
        <begin position="133"/>
        <end position="190"/>
    </location>
</feature>
<dbReference type="Proteomes" id="UP001318040">
    <property type="component" value="Chromosome 72"/>
</dbReference>
<reference evidence="5" key="1">
    <citation type="submission" date="2025-08" db="UniProtKB">
        <authorList>
            <consortium name="RefSeq"/>
        </authorList>
    </citation>
    <scope>IDENTIFICATION</scope>
    <source>
        <tissue evidence="5">Sperm</tissue>
    </source>
</reference>
<accession>A0AAJ7UHE3</accession>